<reference evidence="1 2" key="1">
    <citation type="submission" date="2018-01" db="EMBL/GenBank/DDBJ databases">
        <title>Genomic Encyclopedia of Archaeal and Bacterial Type Strains, Phase II (KMG-II): from individual species to whole genera.</title>
        <authorList>
            <person name="Goeker M."/>
        </authorList>
    </citation>
    <scope>NUCLEOTIDE SEQUENCE [LARGE SCALE GENOMIC DNA]</scope>
    <source>
        <strain evidence="1 2">DSM 17023</strain>
    </source>
</reference>
<evidence type="ECO:0000313" key="1">
    <source>
        <dbReference type="EMBL" id="POF32788.1"/>
    </source>
</evidence>
<dbReference type="Proteomes" id="UP000236959">
    <property type="component" value="Unassembled WGS sequence"/>
</dbReference>
<sequence length="71" mass="7819">MTPSTSENHLSRSAEQRAKDVVSRIVSQAESIPLQQGGGHKLDMQLLYEEVVAALRETIDDLAFCTETKST</sequence>
<evidence type="ECO:0000313" key="2">
    <source>
        <dbReference type="Proteomes" id="UP000236959"/>
    </source>
</evidence>
<organism evidence="1 2">
    <name type="scientific">Roseibium marinum</name>
    <dbReference type="NCBI Taxonomy" id="281252"/>
    <lineage>
        <taxon>Bacteria</taxon>
        <taxon>Pseudomonadati</taxon>
        <taxon>Pseudomonadota</taxon>
        <taxon>Alphaproteobacteria</taxon>
        <taxon>Hyphomicrobiales</taxon>
        <taxon>Stappiaceae</taxon>
        <taxon>Roseibium</taxon>
    </lineage>
</organism>
<dbReference type="RefSeq" id="WP_103221777.1">
    <property type="nucleotide sequence ID" value="NZ_PPCN01000002.1"/>
</dbReference>
<dbReference type="EMBL" id="PPCN01000002">
    <property type="protein sequence ID" value="POF32788.1"/>
    <property type="molecule type" value="Genomic_DNA"/>
</dbReference>
<dbReference type="OrthoDB" id="7679062at2"/>
<dbReference type="AlphaFoldDB" id="A0A2S3UYI6"/>
<keyword evidence="2" id="KW-1185">Reference proteome</keyword>
<proteinExistence type="predicted"/>
<protein>
    <submittedName>
        <fullName evidence="1">Uncharacterized protein</fullName>
    </submittedName>
</protein>
<name>A0A2S3UYI6_9HYPH</name>
<accession>A0A2S3UYI6</accession>
<comment type="caution">
    <text evidence="1">The sequence shown here is derived from an EMBL/GenBank/DDBJ whole genome shotgun (WGS) entry which is preliminary data.</text>
</comment>
<gene>
    <name evidence="1" type="ORF">CLV41_102193</name>
</gene>